<dbReference type="RefSeq" id="WP_321390889.1">
    <property type="nucleotide sequence ID" value="NZ_CP139487.1"/>
</dbReference>
<dbReference type="SUPFAM" id="SSF63892">
    <property type="entry name" value="Pyridoxine 5'-phosphate synthase"/>
    <property type="match status" value="1"/>
</dbReference>
<keyword evidence="7" id="KW-1185">Reference proteome</keyword>
<dbReference type="GO" id="GO:0033856">
    <property type="term" value="F:pyridoxine 5'-phosphate synthase activity"/>
    <property type="evidence" value="ECO:0007669"/>
    <property type="project" value="UniProtKB-UniRule"/>
</dbReference>
<feature type="binding site" evidence="4">
    <location>
        <position position="52"/>
    </location>
    <ligand>
        <name>1-deoxy-D-xylulose 5-phosphate</name>
        <dbReference type="ChEBI" id="CHEBI:57792"/>
    </ligand>
</feature>
<feature type="binding site" evidence="4">
    <location>
        <position position="202"/>
    </location>
    <ligand>
        <name>3-amino-2-oxopropyl phosphate</name>
        <dbReference type="ChEBI" id="CHEBI:57279"/>
    </ligand>
</feature>
<name>A0AAX4HKD7_9BACT</name>
<evidence type="ECO:0000313" key="7">
    <source>
        <dbReference type="Proteomes" id="UP001324634"/>
    </source>
</evidence>
<dbReference type="InterPro" id="IPR036130">
    <property type="entry name" value="Pyridoxine-5'_phos_synth"/>
</dbReference>
<feature type="binding site" evidence="4">
    <location>
        <begin position="223"/>
        <end position="224"/>
    </location>
    <ligand>
        <name>3-amino-2-oxopropyl phosphate</name>
        <dbReference type="ChEBI" id="CHEBI:57279"/>
    </ligand>
</feature>
<dbReference type="KEGG" id="psti:SOO65_13485"/>
<comment type="similarity">
    <text evidence="4">Belongs to the PNP synthase family.</text>
</comment>
<accession>A0AAX4HKD7</accession>
<dbReference type="Pfam" id="PF03740">
    <property type="entry name" value="PdxJ"/>
    <property type="match status" value="1"/>
</dbReference>
<keyword evidence="3 4" id="KW-0664">Pyridoxine biosynthesis</keyword>
<keyword evidence="2 4" id="KW-0808">Transferase</keyword>
<feature type="binding site" evidence="4">
    <location>
        <position position="20"/>
    </location>
    <ligand>
        <name>3-amino-2-oxopropyl phosphate</name>
        <dbReference type="ChEBI" id="CHEBI:57279"/>
    </ligand>
</feature>
<dbReference type="Proteomes" id="UP001324634">
    <property type="component" value="Chromosome"/>
</dbReference>
<dbReference type="EMBL" id="CP139487">
    <property type="protein sequence ID" value="WPU63702.1"/>
    <property type="molecule type" value="Genomic_DNA"/>
</dbReference>
<evidence type="ECO:0000256" key="2">
    <source>
        <dbReference type="ARBA" id="ARBA00022679"/>
    </source>
</evidence>
<evidence type="ECO:0000256" key="1">
    <source>
        <dbReference type="ARBA" id="ARBA00022490"/>
    </source>
</evidence>
<sequence length="253" mass="28992">MKYARLGVNIDHVATLRQQRGEYYPEVMRAAEVSLATGAHQITIHLREDRRHIQDHDVPTVHDMCRKMGRPLNLEMGASDEMVKIAIKQKPEWVCLVPEKREERTTEGGLDVIDQKNYERVKKACEDIKALSPDTKISLFVEADEVTLKRCLSIKADAVEIHTGDYAKDFLNKKDVTSHLVRYREGATIMKREGWGYHAGHGLTFESLVPLLEEKQFEEYNIGHWIIAESVFIGLGHVIKEMLTLINKYPLEG</sequence>
<feature type="binding site" evidence="4">
    <location>
        <position position="105"/>
    </location>
    <ligand>
        <name>1-deoxy-D-xylulose 5-phosphate</name>
        <dbReference type="ChEBI" id="CHEBI:57792"/>
    </ligand>
</feature>
<dbReference type="GO" id="GO:0008615">
    <property type="term" value="P:pyridoxine biosynthetic process"/>
    <property type="evidence" value="ECO:0007669"/>
    <property type="project" value="UniProtKB-UniRule"/>
</dbReference>
<comment type="pathway">
    <text evidence="4">Cofactor biosynthesis; pyridoxine 5'-phosphate biosynthesis; pyridoxine 5'-phosphate from D-erythrose 4-phosphate: step 5/5.</text>
</comment>
<dbReference type="PANTHER" id="PTHR30456">
    <property type="entry name" value="PYRIDOXINE 5'-PHOSPHATE SYNTHASE"/>
    <property type="match status" value="1"/>
</dbReference>
<feature type="active site" description="Proton donor" evidence="4">
    <location>
        <position position="201"/>
    </location>
</feature>
<dbReference type="EC" id="2.6.99.2" evidence="4 5"/>
<feature type="binding site" evidence="4">
    <location>
        <begin position="11"/>
        <end position="12"/>
    </location>
    <ligand>
        <name>1-deoxy-D-xylulose 5-phosphate</name>
        <dbReference type="ChEBI" id="CHEBI:57792"/>
    </ligand>
</feature>
<dbReference type="NCBIfam" id="NF003625">
    <property type="entry name" value="PRK05265.1-3"/>
    <property type="match status" value="1"/>
</dbReference>
<comment type="subcellular location">
    <subcellularLocation>
        <location evidence="4">Cytoplasm</location>
    </subcellularLocation>
</comment>
<feature type="active site" description="Proton acceptor" evidence="4">
    <location>
        <position position="75"/>
    </location>
</feature>
<dbReference type="HAMAP" id="MF_00279">
    <property type="entry name" value="PdxJ"/>
    <property type="match status" value="1"/>
</dbReference>
<dbReference type="GO" id="GO:0005829">
    <property type="term" value="C:cytosol"/>
    <property type="evidence" value="ECO:0007669"/>
    <property type="project" value="TreeGrafter"/>
</dbReference>
<evidence type="ECO:0000256" key="4">
    <source>
        <dbReference type="HAMAP-Rule" id="MF_00279"/>
    </source>
</evidence>
<feature type="site" description="Transition state stabilizer" evidence="4">
    <location>
        <position position="160"/>
    </location>
</feature>
<dbReference type="NCBIfam" id="NF003627">
    <property type="entry name" value="PRK05265.1-5"/>
    <property type="match status" value="1"/>
</dbReference>
<reference evidence="6 7" key="1">
    <citation type="submission" date="2023-11" db="EMBL/GenBank/DDBJ databases">
        <title>Peredibacter starrii A3.12.</title>
        <authorList>
            <person name="Mitchell R.J."/>
        </authorList>
    </citation>
    <scope>NUCLEOTIDE SEQUENCE [LARGE SCALE GENOMIC DNA]</scope>
    <source>
        <strain evidence="6 7">A3.12</strain>
    </source>
</reference>
<protein>
    <recommendedName>
        <fullName evidence="4 5">Pyridoxine 5'-phosphate synthase</fullName>
        <shortName evidence="4">PNP synthase</shortName>
        <ecNumber evidence="4 5">2.6.99.2</ecNumber>
    </recommendedName>
</protein>
<dbReference type="AlphaFoldDB" id="A0AAX4HKD7"/>
<evidence type="ECO:0000256" key="3">
    <source>
        <dbReference type="ARBA" id="ARBA00023096"/>
    </source>
</evidence>
<dbReference type="InterPro" id="IPR013785">
    <property type="entry name" value="Aldolase_TIM"/>
</dbReference>
<dbReference type="InterPro" id="IPR004569">
    <property type="entry name" value="PyrdxlP_synth_PdxJ"/>
</dbReference>
<feature type="active site" description="Proton acceptor" evidence="4">
    <location>
        <position position="45"/>
    </location>
</feature>
<keyword evidence="1 4" id="KW-0963">Cytoplasm</keyword>
<comment type="function">
    <text evidence="4">Catalyzes the complicated ring closure reaction between the two acyclic compounds 1-deoxy-D-xylulose-5-phosphate (DXP) and 3-amino-2-oxopropyl phosphate (1-amino-acetone-3-phosphate or AAP) to form pyridoxine 5'-phosphate (PNP) and inorganic phosphate.</text>
</comment>
<organism evidence="6 7">
    <name type="scientific">Peredibacter starrii</name>
    <dbReference type="NCBI Taxonomy" id="28202"/>
    <lineage>
        <taxon>Bacteria</taxon>
        <taxon>Pseudomonadati</taxon>
        <taxon>Bdellovibrionota</taxon>
        <taxon>Bacteriovoracia</taxon>
        <taxon>Bacteriovoracales</taxon>
        <taxon>Bacteriovoracaceae</taxon>
        <taxon>Peredibacter</taxon>
    </lineage>
</organism>
<comment type="catalytic activity">
    <reaction evidence="4">
        <text>3-amino-2-oxopropyl phosphate + 1-deoxy-D-xylulose 5-phosphate = pyridoxine 5'-phosphate + phosphate + 2 H2O + H(+)</text>
        <dbReference type="Rhea" id="RHEA:15265"/>
        <dbReference type="ChEBI" id="CHEBI:15377"/>
        <dbReference type="ChEBI" id="CHEBI:15378"/>
        <dbReference type="ChEBI" id="CHEBI:43474"/>
        <dbReference type="ChEBI" id="CHEBI:57279"/>
        <dbReference type="ChEBI" id="CHEBI:57792"/>
        <dbReference type="ChEBI" id="CHEBI:58589"/>
        <dbReference type="EC" id="2.6.99.2"/>
    </reaction>
</comment>
<comment type="subunit">
    <text evidence="4">Homooctamer; tetramer of dimers.</text>
</comment>
<evidence type="ECO:0000313" key="6">
    <source>
        <dbReference type="EMBL" id="WPU63702.1"/>
    </source>
</evidence>
<feature type="binding site" evidence="4">
    <location>
        <position position="47"/>
    </location>
    <ligand>
        <name>1-deoxy-D-xylulose 5-phosphate</name>
        <dbReference type="ChEBI" id="CHEBI:57792"/>
    </ligand>
</feature>
<gene>
    <name evidence="4" type="primary">pdxJ</name>
    <name evidence="6" type="ORF">SOO65_13485</name>
</gene>
<proteinExistence type="inferred from homology"/>
<dbReference type="Gene3D" id="3.20.20.70">
    <property type="entry name" value="Aldolase class I"/>
    <property type="match status" value="1"/>
</dbReference>
<dbReference type="PANTHER" id="PTHR30456:SF0">
    <property type="entry name" value="PYRIDOXINE 5'-PHOSPHATE SYNTHASE"/>
    <property type="match status" value="1"/>
</dbReference>
<feature type="binding site" evidence="4">
    <location>
        <position position="9"/>
    </location>
    <ligand>
        <name>3-amino-2-oxopropyl phosphate</name>
        <dbReference type="ChEBI" id="CHEBI:57279"/>
    </ligand>
</feature>
<evidence type="ECO:0000256" key="5">
    <source>
        <dbReference type="NCBIfam" id="TIGR00559"/>
    </source>
</evidence>
<dbReference type="NCBIfam" id="TIGR00559">
    <property type="entry name" value="pdxJ"/>
    <property type="match status" value="1"/>
</dbReference>